<evidence type="ECO:0000259" key="11">
    <source>
        <dbReference type="PROSITE" id="PS50011"/>
    </source>
</evidence>
<dbReference type="Pfam" id="PF00069">
    <property type="entry name" value="Pkinase"/>
    <property type="match status" value="1"/>
</dbReference>
<name>A0A0V0QG83_PSEPJ</name>
<evidence type="ECO:0000256" key="8">
    <source>
        <dbReference type="PROSITE-ProRule" id="PRU10141"/>
    </source>
</evidence>
<keyword evidence="3 8" id="KW-0067">ATP-binding</keyword>
<dbReference type="InterPro" id="IPR050108">
    <property type="entry name" value="CDK"/>
</dbReference>
<evidence type="ECO:0000256" key="4">
    <source>
        <dbReference type="ARBA" id="ARBA00038543"/>
    </source>
</evidence>
<comment type="caution">
    <text evidence="12">The sequence shown here is derived from an EMBL/GenBank/DDBJ whole genome shotgun (WGS) entry which is preliminary data.</text>
</comment>
<dbReference type="Gene3D" id="1.10.510.10">
    <property type="entry name" value="Transferase(Phosphotransferase) domain 1"/>
    <property type="match status" value="1"/>
</dbReference>
<dbReference type="InterPro" id="IPR000719">
    <property type="entry name" value="Prot_kinase_dom"/>
</dbReference>
<dbReference type="PANTHER" id="PTHR24056">
    <property type="entry name" value="CELL DIVISION PROTEIN KINASE"/>
    <property type="match status" value="1"/>
</dbReference>
<dbReference type="OrthoDB" id="2158884at2759"/>
<evidence type="ECO:0000256" key="1">
    <source>
        <dbReference type="ARBA" id="ARBA00006485"/>
    </source>
</evidence>
<dbReference type="GO" id="GO:0005634">
    <property type="term" value="C:nucleus"/>
    <property type="evidence" value="ECO:0007669"/>
    <property type="project" value="TreeGrafter"/>
</dbReference>
<comment type="subunit">
    <text evidence="4">May form a complex composed of at least the catalytic subunit CRK2 and a cyclin.</text>
</comment>
<dbReference type="Gene3D" id="3.30.200.20">
    <property type="entry name" value="Phosphorylase Kinase, domain 1"/>
    <property type="match status" value="1"/>
</dbReference>
<feature type="region of interest" description="Disordered" evidence="10">
    <location>
        <begin position="328"/>
        <end position="348"/>
    </location>
</feature>
<dbReference type="InParanoid" id="A0A0V0QG83"/>
<dbReference type="FunFam" id="1.10.510.10:FF:000773">
    <property type="entry name" value="MOK protein kinase"/>
    <property type="match status" value="1"/>
</dbReference>
<keyword evidence="2 8" id="KW-0547">Nucleotide-binding</keyword>
<protein>
    <recommendedName>
        <fullName evidence="5">Cyclin-dependent kinase 2 homolog</fullName>
    </recommendedName>
    <alternativeName>
        <fullName evidence="6">Cell division control protein 2 homolog</fullName>
    </alternativeName>
    <alternativeName>
        <fullName evidence="7">cdc2-related kinase 2</fullName>
    </alternativeName>
</protein>
<dbReference type="PROSITE" id="PS50011">
    <property type="entry name" value="PROTEIN_KINASE_DOM"/>
    <property type="match status" value="1"/>
</dbReference>
<organism evidence="12 13">
    <name type="scientific">Pseudocohnilembus persalinus</name>
    <name type="common">Ciliate</name>
    <dbReference type="NCBI Taxonomy" id="266149"/>
    <lineage>
        <taxon>Eukaryota</taxon>
        <taxon>Sar</taxon>
        <taxon>Alveolata</taxon>
        <taxon>Ciliophora</taxon>
        <taxon>Intramacronucleata</taxon>
        <taxon>Oligohymenophorea</taxon>
        <taxon>Scuticociliatia</taxon>
        <taxon>Philasterida</taxon>
        <taxon>Pseudocohnilembidae</taxon>
        <taxon>Pseudocohnilembus</taxon>
    </lineage>
</organism>
<accession>A0A0V0QG83</accession>
<feature type="coiled-coil region" evidence="9">
    <location>
        <begin position="365"/>
        <end position="484"/>
    </location>
</feature>
<evidence type="ECO:0000313" key="13">
    <source>
        <dbReference type="Proteomes" id="UP000054937"/>
    </source>
</evidence>
<evidence type="ECO:0000256" key="6">
    <source>
        <dbReference type="ARBA" id="ARBA00041902"/>
    </source>
</evidence>
<keyword evidence="12" id="KW-0418">Kinase</keyword>
<sequence length="1029" mass="122443">MDQYKLIKIVGKGTFSEVIKGLSIRKNKYVAIKCMKAHFSSIDKDIKCKLYNFLSDEPTGRLALVFELMEQNLYEHIKGRRQYLHPQKVKFYIFQLLKAIDHMHRNGIFHRDIKPENILLTGDHLKLADFGSCKGMYSDQPYTEYISTRWYRSPECLMTDGYYDHKMDLWGVGCVMFEIIALFPLFPAKDELDQVHKIHKILGTPSKEVLDRFKARASHMEFNFPNEQGLGIDRYLPHASKESVDLIKLLLTYDPEKRITAANALRHEYFKEFYEGGDIYQGGRTLLLELIAKRQAKYFNRREKQTEDIKYQLEKISKFEKQLEDKIKRQSVSQNDNKQNNLNANKSSNNIVQVASLNQQENSMTIRLKKQLRDSQKELNDMKNQMEDLKKNHKFTENQELQEELSIYKNQNQENQKGEDQMEKQNKFIQILKKDNVQLAVMLKDLQDEFNKKNNQKARIEDKYKKLLKEHFQLKKTVDQERQQNQLKIESQSNLYGKTLNSKSQNPFMDQISQLKEENQIKMDEVQKISKINRILEEKQKENENQIKQLKTELQTMKQIQDEKQKKYEKEDFISDSQQWKEKYYEIQNKCQYLELQLESFNDKQNSDIGGKSNKLSLAIEDKDFKYPIVKRKSLKVNSYDLERISRDLALRLMSQRIDIKTAQKVFTVNLISNYSLLIVLQSFKLLLPDEFTRKNRQSLRDTLNILQAYPFGIENVDDALLMARYLIEDNQNDYILIDENRTQEVAIIRDTFKKLLKNYQLFTYEEEVESRINLSKTLTAYSSSIVDNIKIYIQKKQNLLPGTCNLEEWVKVYEYCEMPISQNELKYFDLYNFQLSQNSDIIYYDQIVRNFNQDKIAKEIEEFKTDLQQEIDQKKQKNNELLNESVNFRIQESLAKQKLLYEQKQKDIEQKAELIRKEEQQQENQKNQSQKNSDINTQEEYQQDFERGVEEQQNKQQNNQNLENYQQKQMNGIQKLDNSQQHIYEKSEEDDVSSKNQFNNLNASQKSEQNKCEEKVVLEQQVQNPQLK</sequence>
<reference evidence="12 13" key="1">
    <citation type="journal article" date="2015" name="Sci. Rep.">
        <title>Genome of the facultative scuticociliatosis pathogen Pseudocohnilembus persalinus provides insight into its virulence through horizontal gene transfer.</title>
        <authorList>
            <person name="Xiong J."/>
            <person name="Wang G."/>
            <person name="Cheng J."/>
            <person name="Tian M."/>
            <person name="Pan X."/>
            <person name="Warren A."/>
            <person name="Jiang C."/>
            <person name="Yuan D."/>
            <person name="Miao W."/>
        </authorList>
    </citation>
    <scope>NUCLEOTIDE SEQUENCE [LARGE SCALE GENOMIC DNA]</scope>
    <source>
        <strain evidence="12">36N120E</strain>
    </source>
</reference>
<evidence type="ECO:0000256" key="10">
    <source>
        <dbReference type="SAM" id="MobiDB-lite"/>
    </source>
</evidence>
<dbReference type="InterPro" id="IPR011009">
    <property type="entry name" value="Kinase-like_dom_sf"/>
</dbReference>
<comment type="similarity">
    <text evidence="1">Belongs to the protein kinase superfamily. CMGC Ser/Thr protein kinase family. CDC2/CDKX subfamily.</text>
</comment>
<feature type="domain" description="Protein kinase" evidence="11">
    <location>
        <begin position="4"/>
        <end position="270"/>
    </location>
</feature>
<dbReference type="PROSITE" id="PS00107">
    <property type="entry name" value="PROTEIN_KINASE_ATP"/>
    <property type="match status" value="1"/>
</dbReference>
<evidence type="ECO:0000256" key="3">
    <source>
        <dbReference type="ARBA" id="ARBA00022840"/>
    </source>
</evidence>
<feature type="region of interest" description="Disordered" evidence="10">
    <location>
        <begin position="918"/>
        <end position="1013"/>
    </location>
</feature>
<gene>
    <name evidence="12" type="ORF">PPERSA_07288</name>
</gene>
<feature type="compositionally biased region" description="Basic and acidic residues" evidence="10">
    <location>
        <begin position="945"/>
        <end position="954"/>
    </location>
</feature>
<dbReference type="GO" id="GO:0004674">
    <property type="term" value="F:protein serine/threonine kinase activity"/>
    <property type="evidence" value="ECO:0007669"/>
    <property type="project" value="TreeGrafter"/>
</dbReference>
<keyword evidence="12" id="KW-0808">Transferase</keyword>
<evidence type="ECO:0000256" key="7">
    <source>
        <dbReference type="ARBA" id="ARBA00042858"/>
    </source>
</evidence>
<feature type="coiled-coil region" evidence="9">
    <location>
        <begin position="529"/>
        <end position="567"/>
    </location>
</feature>
<feature type="compositionally biased region" description="Polar residues" evidence="10">
    <location>
        <begin position="995"/>
        <end position="1008"/>
    </location>
</feature>
<dbReference type="InterPro" id="IPR017441">
    <property type="entry name" value="Protein_kinase_ATP_BS"/>
</dbReference>
<dbReference type="Proteomes" id="UP000054937">
    <property type="component" value="Unassembled WGS sequence"/>
</dbReference>
<dbReference type="SMART" id="SM00220">
    <property type="entry name" value="S_TKc"/>
    <property type="match status" value="1"/>
</dbReference>
<evidence type="ECO:0000256" key="9">
    <source>
        <dbReference type="SAM" id="Coils"/>
    </source>
</evidence>
<dbReference type="PROSITE" id="PS00108">
    <property type="entry name" value="PROTEIN_KINASE_ST"/>
    <property type="match status" value="1"/>
</dbReference>
<evidence type="ECO:0000256" key="2">
    <source>
        <dbReference type="ARBA" id="ARBA00022741"/>
    </source>
</evidence>
<feature type="compositionally biased region" description="Low complexity" evidence="10">
    <location>
        <begin position="923"/>
        <end position="934"/>
    </location>
</feature>
<dbReference type="InterPro" id="IPR008271">
    <property type="entry name" value="Ser/Thr_kinase_AS"/>
</dbReference>
<evidence type="ECO:0000256" key="5">
    <source>
        <dbReference type="ARBA" id="ARBA00039612"/>
    </source>
</evidence>
<proteinExistence type="inferred from homology"/>
<keyword evidence="9" id="KW-0175">Coiled coil</keyword>
<dbReference type="SUPFAM" id="SSF56112">
    <property type="entry name" value="Protein kinase-like (PK-like)"/>
    <property type="match status" value="1"/>
</dbReference>
<dbReference type="GO" id="GO:0005524">
    <property type="term" value="F:ATP binding"/>
    <property type="evidence" value="ECO:0007669"/>
    <property type="project" value="UniProtKB-UniRule"/>
</dbReference>
<keyword evidence="13" id="KW-1185">Reference proteome</keyword>
<feature type="compositionally biased region" description="Low complexity" evidence="10">
    <location>
        <begin position="955"/>
        <end position="970"/>
    </location>
</feature>
<feature type="binding site" evidence="8">
    <location>
        <position position="33"/>
    </location>
    <ligand>
        <name>ATP</name>
        <dbReference type="ChEBI" id="CHEBI:30616"/>
    </ligand>
</feature>
<feature type="compositionally biased region" description="Polar residues" evidence="10">
    <location>
        <begin position="971"/>
        <end position="983"/>
    </location>
</feature>
<dbReference type="AlphaFoldDB" id="A0A0V0QG83"/>
<dbReference type="EMBL" id="LDAU01000172">
    <property type="protein sequence ID" value="KRX01249.1"/>
    <property type="molecule type" value="Genomic_DNA"/>
</dbReference>
<evidence type="ECO:0000313" key="12">
    <source>
        <dbReference type="EMBL" id="KRX01249.1"/>
    </source>
</evidence>
<feature type="compositionally biased region" description="Low complexity" evidence="10">
    <location>
        <begin position="333"/>
        <end position="348"/>
    </location>
</feature>